<feature type="binding site" evidence="6">
    <location>
        <position position="183"/>
    </location>
    <ligand>
        <name>ATP</name>
        <dbReference type="ChEBI" id="CHEBI:30616"/>
    </ligand>
</feature>
<comment type="caution">
    <text evidence="6">Lacks conserved residue(s) required for the propagation of feature annotation.</text>
</comment>
<comment type="cofactor">
    <cofactor evidence="6">
        <name>Mg(2+)</name>
        <dbReference type="ChEBI" id="CHEBI:18420"/>
    </cofactor>
</comment>
<dbReference type="Pfam" id="PF08543">
    <property type="entry name" value="Phos_pyr_kin"/>
    <property type="match status" value="1"/>
</dbReference>
<dbReference type="EC" id="2.7.1.35" evidence="6"/>
<comment type="function">
    <text evidence="6">Pyridoxal kinase involved in the salvage pathway of pyridoxal 5'-phosphate (PLP). Catalyzes the phosphorylation of pyridoxal to PLP.</text>
</comment>
<evidence type="ECO:0000256" key="6">
    <source>
        <dbReference type="HAMAP-Rule" id="MF_01639"/>
    </source>
</evidence>
<evidence type="ECO:0000313" key="9">
    <source>
        <dbReference type="EMBL" id="BDP40275.1"/>
    </source>
</evidence>
<sequence>MGGGGKPWQDARPTKATPDKPGAILKPMTASPPALPLNLLSIQSWVSYGHVGNAAAVFPLQRLGFEVWAINTVQFSNHTGYGAWTGTVFPPEHVAQIIDGIEARGALPTCHAVLSGYMGSEGTVGAVVGAVRRVRAANPEALYCCDPVMGDVGRGVFVRPELPDLIRAQAIPEADVVTPNQFELELLTGRPVTTLAEALEAARTLRTRMREGGPRIVVVTSLVREDAPGDVIETLAVTEEGAWLCRTPLIPLDPPRNGTGDAIAALFFGHYLQSGDAGEALALSMSALYGVLDLTHRAGTREIQLVAGQEEFVRPSRVFGAERVG</sequence>
<name>A0ABM8A9K7_9DEIO</name>
<proteinExistence type="inferred from homology"/>
<keyword evidence="3 6" id="KW-0418">Kinase</keyword>
<dbReference type="InterPro" id="IPR029056">
    <property type="entry name" value="Ribokinase-like"/>
</dbReference>
<accession>A0ABM8A9K7</accession>
<evidence type="ECO:0000256" key="2">
    <source>
        <dbReference type="ARBA" id="ARBA00022741"/>
    </source>
</evidence>
<dbReference type="HAMAP" id="MF_01639">
    <property type="entry name" value="PdxY"/>
    <property type="match status" value="1"/>
</dbReference>
<dbReference type="EMBL" id="AP026560">
    <property type="protein sequence ID" value="BDP40275.1"/>
    <property type="molecule type" value="Genomic_DNA"/>
</dbReference>
<feature type="binding site" evidence="6">
    <location>
        <position position="146"/>
    </location>
    <ligand>
        <name>ATP</name>
        <dbReference type="ChEBI" id="CHEBI:30616"/>
    </ligand>
</feature>
<evidence type="ECO:0000256" key="3">
    <source>
        <dbReference type="ARBA" id="ARBA00022777"/>
    </source>
</evidence>
<evidence type="ECO:0000256" key="1">
    <source>
        <dbReference type="ARBA" id="ARBA00022679"/>
    </source>
</evidence>
<feature type="binding site" evidence="6">
    <location>
        <position position="261"/>
    </location>
    <ligand>
        <name>substrate</name>
    </ligand>
</feature>
<gene>
    <name evidence="6 9" type="primary">pdxY</name>
    <name evidence="9" type="ORF">DAETH_02440</name>
</gene>
<dbReference type="Gene3D" id="3.40.1190.20">
    <property type="match status" value="1"/>
</dbReference>
<evidence type="ECO:0000259" key="8">
    <source>
        <dbReference type="Pfam" id="PF08543"/>
    </source>
</evidence>
<comment type="subunit">
    <text evidence="6">Homodimer.</text>
</comment>
<dbReference type="InterPro" id="IPR004625">
    <property type="entry name" value="PyrdxlKinase"/>
</dbReference>
<keyword evidence="2 6" id="KW-0547">Nucleotide-binding</keyword>
<dbReference type="CDD" id="cd01173">
    <property type="entry name" value="pyridoxal_pyridoxamine_kinase"/>
    <property type="match status" value="1"/>
</dbReference>
<feature type="region of interest" description="Disordered" evidence="7">
    <location>
        <begin position="1"/>
        <end position="24"/>
    </location>
</feature>
<organism evidence="9 10">
    <name type="scientific">Deinococcus aetherius</name>
    <dbReference type="NCBI Taxonomy" id="200252"/>
    <lineage>
        <taxon>Bacteria</taxon>
        <taxon>Thermotogati</taxon>
        <taxon>Deinococcota</taxon>
        <taxon>Deinococci</taxon>
        <taxon>Deinococcales</taxon>
        <taxon>Deinococcaceae</taxon>
        <taxon>Deinococcus</taxon>
    </lineage>
</organism>
<dbReference type="NCBIfam" id="NF004398">
    <property type="entry name" value="PRK05756.1"/>
    <property type="match status" value="1"/>
</dbReference>
<evidence type="ECO:0000256" key="7">
    <source>
        <dbReference type="SAM" id="MobiDB-lite"/>
    </source>
</evidence>
<dbReference type="PANTHER" id="PTHR10534:SF2">
    <property type="entry name" value="PYRIDOXAL KINASE"/>
    <property type="match status" value="1"/>
</dbReference>
<protein>
    <recommendedName>
        <fullName evidence="6">Pyridoxal kinase PdxY</fullName>
        <shortName evidence="6">PL kinase</shortName>
        <ecNumber evidence="6">2.7.1.35</ecNumber>
    </recommendedName>
</protein>
<dbReference type="InterPro" id="IPR023685">
    <property type="entry name" value="Pyridoxal_kinase_PdxY"/>
</dbReference>
<dbReference type="Proteomes" id="UP001064971">
    <property type="component" value="Chromosome"/>
</dbReference>
<keyword evidence="5 6" id="KW-0460">Magnesium</keyword>
<dbReference type="SUPFAM" id="SSF53613">
    <property type="entry name" value="Ribokinase-like"/>
    <property type="match status" value="1"/>
</dbReference>
<dbReference type="InterPro" id="IPR013749">
    <property type="entry name" value="PM/HMP-P_kinase-1"/>
</dbReference>
<reference evidence="9" key="1">
    <citation type="submission" date="2022-07" db="EMBL/GenBank/DDBJ databases">
        <title>Complete Genome Sequence of the Radioresistant Bacterium Deinococcus aetherius ST0316, Isolated from the Air Dust collected in Lower Stratosphere above Japan.</title>
        <authorList>
            <person name="Satoh K."/>
            <person name="Hagiwara K."/>
            <person name="Katsumata K."/>
            <person name="Kubo A."/>
            <person name="Yokobori S."/>
            <person name="Yamagishi A."/>
            <person name="Oono Y."/>
            <person name="Narumi I."/>
        </authorList>
    </citation>
    <scope>NUCLEOTIDE SEQUENCE</scope>
    <source>
        <strain evidence="9">ST0316</strain>
    </source>
</reference>
<keyword evidence="10" id="KW-1185">Reference proteome</keyword>
<keyword evidence="1 6" id="KW-0808">Transferase</keyword>
<dbReference type="GO" id="GO:0016301">
    <property type="term" value="F:kinase activity"/>
    <property type="evidence" value="ECO:0007669"/>
    <property type="project" value="UniProtKB-KW"/>
</dbReference>
<feature type="binding site" evidence="6">
    <location>
        <position position="44"/>
    </location>
    <ligand>
        <name>substrate</name>
    </ligand>
</feature>
<comment type="catalytic activity">
    <reaction evidence="6">
        <text>pyridoxal + ATP = pyridoxal 5'-phosphate + ADP + H(+)</text>
        <dbReference type="Rhea" id="RHEA:10224"/>
        <dbReference type="ChEBI" id="CHEBI:15378"/>
        <dbReference type="ChEBI" id="CHEBI:17310"/>
        <dbReference type="ChEBI" id="CHEBI:30616"/>
        <dbReference type="ChEBI" id="CHEBI:456216"/>
        <dbReference type="ChEBI" id="CHEBI:597326"/>
        <dbReference type="EC" id="2.7.1.35"/>
    </reaction>
</comment>
<evidence type="ECO:0000313" key="10">
    <source>
        <dbReference type="Proteomes" id="UP001064971"/>
    </source>
</evidence>
<keyword evidence="4 6" id="KW-0067">ATP-binding</keyword>
<evidence type="ECO:0000256" key="4">
    <source>
        <dbReference type="ARBA" id="ARBA00022840"/>
    </source>
</evidence>
<comment type="pathway">
    <text evidence="6">Cofactor metabolism; pyridoxal 5'-phosphate salvage; pyridoxal 5'-phosphate from pyridoxal: step 1/1.</text>
</comment>
<dbReference type="PANTHER" id="PTHR10534">
    <property type="entry name" value="PYRIDOXAL KINASE"/>
    <property type="match status" value="1"/>
</dbReference>
<feature type="domain" description="Pyridoxamine kinase/Phosphomethylpyrimidine kinase" evidence="8">
    <location>
        <begin position="109"/>
        <end position="286"/>
    </location>
</feature>
<evidence type="ECO:0000256" key="5">
    <source>
        <dbReference type="ARBA" id="ARBA00022842"/>
    </source>
</evidence>
<comment type="similarity">
    <text evidence="6">Belongs to the pyridoxine kinase family. PdxY subfamily.</text>
</comment>
<dbReference type="NCBIfam" id="TIGR00687">
    <property type="entry name" value="pyridox_kin"/>
    <property type="match status" value="1"/>
</dbReference>